<proteinExistence type="predicted"/>
<reference evidence="2" key="1">
    <citation type="submission" date="2022-10" db="EMBL/GenBank/DDBJ databases">
        <title>Tapping the CABI collections for fungal endophytes: first genome assemblies for Collariella, Neodidymelliopsis, Ascochyta clinopodiicola, Didymella pomorum, Didymosphaeria variabile, Neocosmospora piperis and Neocucurbitaria cava.</title>
        <authorList>
            <person name="Hill R."/>
        </authorList>
    </citation>
    <scope>NUCLEOTIDE SEQUENCE</scope>
    <source>
        <strain evidence="2">IMI 355091</strain>
    </source>
</reference>
<evidence type="ECO:0000256" key="1">
    <source>
        <dbReference type="SAM" id="MobiDB-lite"/>
    </source>
</evidence>
<accession>A0A9W8ZEK3</accession>
<gene>
    <name evidence="2" type="ORF">N0V91_006695</name>
</gene>
<dbReference type="Proteomes" id="UP001140510">
    <property type="component" value="Unassembled WGS sequence"/>
</dbReference>
<comment type="caution">
    <text evidence="2">The sequence shown here is derived from an EMBL/GenBank/DDBJ whole genome shotgun (WGS) entry which is preliminary data.</text>
</comment>
<protein>
    <submittedName>
        <fullName evidence="2">Uncharacterized protein</fullName>
    </submittedName>
</protein>
<name>A0A9W8ZEK3_9PLEO</name>
<keyword evidence="3" id="KW-1185">Reference proteome</keyword>
<evidence type="ECO:0000313" key="3">
    <source>
        <dbReference type="Proteomes" id="UP001140510"/>
    </source>
</evidence>
<organism evidence="2 3">
    <name type="scientific">Didymella pomorum</name>
    <dbReference type="NCBI Taxonomy" id="749634"/>
    <lineage>
        <taxon>Eukaryota</taxon>
        <taxon>Fungi</taxon>
        <taxon>Dikarya</taxon>
        <taxon>Ascomycota</taxon>
        <taxon>Pezizomycotina</taxon>
        <taxon>Dothideomycetes</taxon>
        <taxon>Pleosporomycetidae</taxon>
        <taxon>Pleosporales</taxon>
        <taxon>Pleosporineae</taxon>
        <taxon>Didymellaceae</taxon>
        <taxon>Didymella</taxon>
    </lineage>
</organism>
<dbReference type="AlphaFoldDB" id="A0A9W8ZEK3"/>
<dbReference type="OrthoDB" id="10548215at2759"/>
<dbReference type="EMBL" id="JAPEVA010000054">
    <property type="protein sequence ID" value="KAJ4403119.1"/>
    <property type="molecule type" value="Genomic_DNA"/>
</dbReference>
<feature type="compositionally biased region" description="Basic and acidic residues" evidence="1">
    <location>
        <begin position="7"/>
        <end position="19"/>
    </location>
</feature>
<evidence type="ECO:0000313" key="2">
    <source>
        <dbReference type="EMBL" id="KAJ4403119.1"/>
    </source>
</evidence>
<sequence>MEIAENAGHDAEMIERDNTDAEDEDTSGGVNGQTDLKGKVRTRSHLLKSTEAIPALTRYSPTGNDPISIACPRKQGSKPSHSPSQLFRILVPTIKEVHRVDTTLGLTSIAPSLSLNKSKSLDKYISSFENDQAEIHAARQEEIELAASQAKQFEAEARMHEALGKQAIAEVEAKAAMWRASKREAEVKRRACLFEMRRLCEMEMENEDARKGRGHVEVSRYS</sequence>
<feature type="region of interest" description="Disordered" evidence="1">
    <location>
        <begin position="1"/>
        <end position="44"/>
    </location>
</feature>